<dbReference type="Gene3D" id="2.60.40.380">
    <property type="entry name" value="Purple acid phosphatase-like, N-terminal"/>
    <property type="match status" value="1"/>
</dbReference>
<organism evidence="2 3">
    <name type="scientific">Rufibacter latericius</name>
    <dbReference type="NCBI Taxonomy" id="2487040"/>
    <lineage>
        <taxon>Bacteria</taxon>
        <taxon>Pseudomonadati</taxon>
        <taxon>Bacteroidota</taxon>
        <taxon>Cytophagia</taxon>
        <taxon>Cytophagales</taxon>
        <taxon>Hymenobacteraceae</taxon>
        <taxon>Rufibacter</taxon>
    </lineage>
</organism>
<evidence type="ECO:0000259" key="1">
    <source>
        <dbReference type="Pfam" id="PF09423"/>
    </source>
</evidence>
<name>A0A3M9MM70_9BACT</name>
<gene>
    <name evidence="2" type="ORF">EFB08_11520</name>
</gene>
<protein>
    <recommendedName>
        <fullName evidence="1">PhoD-like phosphatase metallophosphatase domain-containing protein</fullName>
    </recommendedName>
</protein>
<dbReference type="OrthoDB" id="9763616at2"/>
<dbReference type="SUPFAM" id="SSF56300">
    <property type="entry name" value="Metallo-dependent phosphatases"/>
    <property type="match status" value="1"/>
</dbReference>
<comment type="caution">
    <text evidence="2">The sequence shown here is derived from an EMBL/GenBank/DDBJ whole genome shotgun (WGS) entry which is preliminary data.</text>
</comment>
<dbReference type="InterPro" id="IPR038607">
    <property type="entry name" value="PhoD-like_sf"/>
</dbReference>
<reference evidence="2 3" key="1">
    <citation type="submission" date="2018-11" db="EMBL/GenBank/DDBJ databases">
        <title>Rufibacter latericius sp. nov., isolated from water in Baiyang Lake.</title>
        <authorList>
            <person name="Yang Y."/>
        </authorList>
    </citation>
    <scope>NUCLEOTIDE SEQUENCE [LARGE SCALE GENOMIC DNA]</scope>
    <source>
        <strain evidence="2 3">R-22-1c-1</strain>
    </source>
</reference>
<dbReference type="AlphaFoldDB" id="A0A3M9MM70"/>
<feature type="domain" description="PhoD-like phosphatase metallophosphatase" evidence="1">
    <location>
        <begin position="127"/>
        <end position="365"/>
    </location>
</feature>
<accession>A0A3M9MM70</accession>
<dbReference type="InterPro" id="IPR018946">
    <property type="entry name" value="PhoD-like_MPP"/>
</dbReference>
<proteinExistence type="predicted"/>
<sequence length="477" mass="51441">MGITTAQIQAFFAGKRGVIPPPTGPSEPAPSIEVQLVWSGAVTPTGAVVKARLASGTEAQIVVSESANLSNPAFQATEQGKDDNILTFQPTGLKPNTRYYYGIKGSQVAKAGRFRTAPAPKTDFEFVSSACAGWNGPASGVARKMSDSYIFKEIPDRHPNAALFLHLGDLHYRDTAAANVESYRNNFRHVHQQALGNQNYLYERLPIAYVWDDHDNGPDNADSTHIGQPYVNQAYREYVPHYPIQKSLVTGATPTDGQLAIAQTYALGSVRFIMLDARSHRLGADFLGSEQLVWLKETLGAATEPVIVITSGVPWVGGGLDYWGGAAEQRADIANFLMAESNRKNGVLLNDRVVLITGDAHMLACDSGLNSQYATVDGTPTGTRLDGAQFPGPAVFATAALDSNESIKGGPYTNGQLKGTGQYGHFAVSHITDAGVPKIKLTFTGYRREAVAAYTTNYTTRLSYTKLFLDQDYPAVL</sequence>
<keyword evidence="3" id="KW-1185">Reference proteome</keyword>
<dbReference type="Gene3D" id="3.60.21.70">
    <property type="entry name" value="PhoD-like phosphatase"/>
    <property type="match status" value="1"/>
</dbReference>
<dbReference type="InterPro" id="IPR029052">
    <property type="entry name" value="Metallo-depent_PP-like"/>
</dbReference>
<dbReference type="EMBL" id="RJJD01000006">
    <property type="protein sequence ID" value="RNI26640.1"/>
    <property type="molecule type" value="Genomic_DNA"/>
</dbReference>
<dbReference type="Pfam" id="PF09423">
    <property type="entry name" value="PhoD"/>
    <property type="match status" value="1"/>
</dbReference>
<dbReference type="PANTHER" id="PTHR33987:SF1">
    <property type="entry name" value="CALCINEURIN-LIKE METALLO-PHOSPHOESTERASE SUPERFAMILY PROTEIN"/>
    <property type="match status" value="1"/>
</dbReference>
<dbReference type="CDD" id="cd07389">
    <property type="entry name" value="MPP_PhoD"/>
    <property type="match status" value="1"/>
</dbReference>
<evidence type="ECO:0000313" key="2">
    <source>
        <dbReference type="EMBL" id="RNI26640.1"/>
    </source>
</evidence>
<dbReference type="Proteomes" id="UP000272117">
    <property type="component" value="Unassembled WGS sequence"/>
</dbReference>
<evidence type="ECO:0000313" key="3">
    <source>
        <dbReference type="Proteomes" id="UP000272117"/>
    </source>
</evidence>
<dbReference type="PANTHER" id="PTHR33987">
    <property type="entry name" value="CALCINEURIN-LIKE METALLO-PHOSPHOESTERASE SUPERFAMILY PROTEIN"/>
    <property type="match status" value="1"/>
</dbReference>